<feature type="transmembrane region" description="Helical" evidence="1">
    <location>
        <begin position="205"/>
        <end position="236"/>
    </location>
</feature>
<feature type="transmembrane region" description="Helical" evidence="1">
    <location>
        <begin position="342"/>
        <end position="360"/>
    </location>
</feature>
<proteinExistence type="predicted"/>
<sequence length="1091" mass="116925">MASPSQIQAPKTRSIADFLVAHVSLLLLFFARRSHLSGWICAALISFSQPWGLTAADTKHDLVANPARFLSAALHPWTDIFPMGQLQNQAYGYLFPQGAFFLLASPLPDWIAQRLWWTLLLGLAFSGFLLLTHRLGVGSSGSRALAAALYALSPRILTTLTAISSEAWPVALAPWVLWPLLPVVGTVAGTPHASRRPPVQGFPGVAASLLAVIGMGAVNATATVAACVPAALLLLWLRRWRFFAVWAVGCIAVSVWWLVPLAVLGTYSTPFTDFIESSFVTTRWLNAAEALRGTTSWTPFVETEREAGHALATSPYFVVVTLAIAAIGLIGLCRPGLRFRSFWIALLFVGVIVVCGAHLVPEFLDGPGAALRNVHKFDPLLRIPLLIGVAHAIQIRWTRDVPRRAAVYALVMLVAAAAVSPAWSGRLLPSGAYSQVPSYWPEAADFLNEKASGTRTLILPAASFARQDWGWTRDEPLQPLLSVPWLVRDAVPLVPPEAIRTLDGTLAAIDEGELSELPAQLERLGVGALVLRHDLDDSVVGTTGTALTLSKVQRLFPTAEVRTFGEVDVIVFAPQRNMLLADAETAAPTPTKLAGGGEILPLLPRGLYELTHEGAEIVTDTPMLMARNFGTIESAISAPLASADEAHDAKGAALDYPSQGSYTRVVETGGSVAASSSASDATAFGGAHPERSLTAAVDGDPDTAWFPAPGTQEGQWLELRAHSDNPTLRLTITGSPAEVTISSAGAHTKVKLKPGIPTTIKVPGGPTDAVRITLGPQRPTTTQSGKVGIAEATIEGTSIQRVVTVPEAPASVREFLFQKVAVDTGVIIRSFSLPKDLTVRLSQSDCHQPTHIDDTPHTCGDDLVLTAGHHEIRTRSNWVRLSEPGYSPRSNLRDIARGESIPPADHDRILVTTRAANKGLTATLSDGTELRPAEFNAASQSFIVPPGAHGTVTLSMRADATYRRGLLGGGVLAMVIAVGCVLAISRRRRTTEPPVKPWPALILPLVGAAAICCVVGWWGLLMLPSLWAIRRFTTITPTIIIGAMMAITALWLARTPWPSAHYFDLVPFTDVLCCLALLCPLLSKNCRFWER</sequence>
<evidence type="ECO:0000313" key="3">
    <source>
        <dbReference type="EMBL" id="AIU33589.1"/>
    </source>
</evidence>
<name>A0ABM5RUM5_9CORY</name>
<evidence type="ECO:0000259" key="2">
    <source>
        <dbReference type="Pfam" id="PF11847"/>
    </source>
</evidence>
<feature type="transmembrane region" description="Helical" evidence="1">
    <location>
        <begin position="997"/>
        <end position="1020"/>
    </location>
</feature>
<feature type="transmembrane region" description="Helical" evidence="1">
    <location>
        <begin position="114"/>
        <end position="132"/>
    </location>
</feature>
<feature type="transmembrane region" description="Helical" evidence="1">
    <location>
        <begin position="380"/>
        <end position="398"/>
    </location>
</feature>
<feature type="transmembrane region" description="Helical" evidence="1">
    <location>
        <begin position="243"/>
        <end position="264"/>
    </location>
</feature>
<feature type="transmembrane region" description="Helical" evidence="1">
    <location>
        <begin position="405"/>
        <end position="423"/>
    </location>
</feature>
<feature type="domain" description="Alpha-(1-&gt;3)-arabinofuranosyltransferase N-terminal GT-C" evidence="2">
    <location>
        <begin position="42"/>
        <end position="649"/>
    </location>
</feature>
<dbReference type="Proteomes" id="UP000029910">
    <property type="component" value="Chromosome"/>
</dbReference>
<feature type="transmembrane region" description="Helical" evidence="1">
    <location>
        <begin position="90"/>
        <end position="108"/>
    </location>
</feature>
<keyword evidence="1" id="KW-1133">Transmembrane helix</keyword>
<dbReference type="Pfam" id="PF11847">
    <property type="entry name" value="GT-C_AftD"/>
    <property type="match status" value="1"/>
</dbReference>
<accession>A0ABM5RUM5</accession>
<feature type="transmembrane region" description="Helical" evidence="1">
    <location>
        <begin position="12"/>
        <end position="31"/>
    </location>
</feature>
<protein>
    <recommendedName>
        <fullName evidence="2">Alpha-(1-&gt;3)-arabinofuranosyltransferase N-terminal GT-C domain-containing protein</fullName>
    </recommendedName>
</protein>
<keyword evidence="1" id="KW-0812">Transmembrane</keyword>
<evidence type="ECO:0000313" key="4">
    <source>
        <dbReference type="Proteomes" id="UP000029910"/>
    </source>
</evidence>
<feature type="transmembrane region" description="Helical" evidence="1">
    <location>
        <begin position="314"/>
        <end position="333"/>
    </location>
</feature>
<organism evidence="3 4">
    <name type="scientific">Corynebacterium ramonii</name>
    <dbReference type="NCBI Taxonomy" id="3026968"/>
    <lineage>
        <taxon>Bacteria</taxon>
        <taxon>Bacillati</taxon>
        <taxon>Actinomycetota</taxon>
        <taxon>Actinomycetes</taxon>
        <taxon>Mycobacteriales</taxon>
        <taxon>Corynebacteriaceae</taxon>
        <taxon>Corynebacterium</taxon>
    </lineage>
</organism>
<feature type="transmembrane region" description="Helical" evidence="1">
    <location>
        <begin position="1032"/>
        <end position="1053"/>
    </location>
</feature>
<evidence type="ECO:0000256" key="1">
    <source>
        <dbReference type="SAM" id="Phobius"/>
    </source>
</evidence>
<keyword evidence="4" id="KW-1185">Reference proteome</keyword>
<reference evidence="3 4" key="1">
    <citation type="journal article" date="2015" name="Genome Announc.">
        <title>Genome Sequence of Corynebacterium ulcerans Strain FRC11.</title>
        <authorList>
            <person name="Benevides Lde J."/>
            <person name="Viana M.V."/>
            <person name="Mariano D.C."/>
            <person name="Rocha Fde S."/>
            <person name="Bagano P.C."/>
            <person name="Folador E.L."/>
            <person name="Pereira F.L."/>
            <person name="Dorella F.A."/>
            <person name="Leal C.A."/>
            <person name="Carvalho A.F."/>
            <person name="Soares Sde C."/>
            <person name="Carneiro A."/>
            <person name="Ramos R."/>
            <person name="Badell-Ocando E."/>
            <person name="Guiso N."/>
            <person name="Silva A."/>
            <person name="Figueiredo H."/>
            <person name="Azevedo V."/>
            <person name="Guimaraes L.C."/>
        </authorList>
    </citation>
    <scope>NUCLEOTIDE SEQUENCE [LARGE SCALE GENOMIC DNA]</scope>
    <source>
        <strain evidence="4">FRC0011</strain>
    </source>
</reference>
<feature type="transmembrane region" description="Helical" evidence="1">
    <location>
        <begin position="965"/>
        <end position="985"/>
    </location>
</feature>
<dbReference type="InterPro" id="IPR021798">
    <property type="entry name" value="AftD_N"/>
</dbReference>
<dbReference type="EMBL" id="CP009622">
    <property type="protein sequence ID" value="AIU33589.1"/>
    <property type="molecule type" value="Genomic_DNA"/>
</dbReference>
<keyword evidence="1" id="KW-0472">Membrane</keyword>
<gene>
    <name evidence="3" type="ORF">CulFRC11_2041</name>
</gene>